<evidence type="ECO:0000256" key="1">
    <source>
        <dbReference type="SAM" id="Phobius"/>
    </source>
</evidence>
<feature type="transmembrane region" description="Helical" evidence="1">
    <location>
        <begin position="12"/>
        <end position="30"/>
    </location>
</feature>
<dbReference type="STRING" id="744872.Spica_1383"/>
<keyword evidence="1" id="KW-1133">Transmembrane helix</keyword>
<keyword evidence="1" id="KW-0472">Membrane</keyword>
<dbReference type="RefSeq" id="WP_013968839.1">
    <property type="nucleotide sequence ID" value="NC_015732.1"/>
</dbReference>
<dbReference type="KEGG" id="scd:Spica_1383"/>
<protein>
    <recommendedName>
        <fullName evidence="4">Lipoprotein</fullName>
    </recommendedName>
</protein>
<reference evidence="3" key="1">
    <citation type="journal article" date="2013" name="Stand. Genomic Sci.">
        <title>Genome sequence of the thermophilic fresh-water bacterium Spirochaeta caldaria type strain (H1(T)), reclassification of Spirochaeta caldaria, Spirochaeta stenostrepta, and Spirochaeta zuelzerae in the genus Treponema as Treponema caldaria comb. nov., Treponema stenostrepta comb. nov., and Treponema zuelzerae comb. nov., and emendation of the genus Treponema.</title>
        <authorList>
            <person name="Abt B."/>
            <person name="Goker M."/>
            <person name="Scheuner C."/>
            <person name="Han C."/>
            <person name="Lu M."/>
            <person name="Misra M."/>
            <person name="Lapidus A."/>
            <person name="Nolan M."/>
            <person name="Lucas S."/>
            <person name="Hammon N."/>
            <person name="Deshpande S."/>
            <person name="Cheng J.F."/>
            <person name="Tapia R."/>
            <person name="Goodwin L.A."/>
            <person name="Pitluck S."/>
            <person name="Liolios K."/>
            <person name="Pagani I."/>
            <person name="Ivanova N."/>
            <person name="Mavromatis K."/>
            <person name="Mikhailova N."/>
            <person name="Huntemann M."/>
            <person name="Pati A."/>
            <person name="Chen A."/>
            <person name="Palaniappan K."/>
            <person name="Land M."/>
            <person name="Hauser L."/>
            <person name="Jeffries C.D."/>
            <person name="Rohde M."/>
            <person name="Spring S."/>
            <person name="Gronow S."/>
            <person name="Detter J.C."/>
            <person name="Bristow J."/>
            <person name="Eisen J.A."/>
            <person name="Markowitz V."/>
            <person name="Hugenholtz P."/>
            <person name="Kyrpides N.C."/>
            <person name="Woyke T."/>
            <person name="Klenk H.P."/>
        </authorList>
    </citation>
    <scope>NUCLEOTIDE SEQUENCE</scope>
    <source>
        <strain evidence="3">ATCC 51460 / DSM 7334 / H1</strain>
    </source>
</reference>
<evidence type="ECO:0000313" key="2">
    <source>
        <dbReference type="EMBL" id="AEJ19529.1"/>
    </source>
</evidence>
<dbReference type="Proteomes" id="UP000000503">
    <property type="component" value="Chromosome"/>
</dbReference>
<dbReference type="PROSITE" id="PS51257">
    <property type="entry name" value="PROKAR_LIPOPROTEIN"/>
    <property type="match status" value="1"/>
</dbReference>
<organism evidence="2 3">
    <name type="scientific">Gracilinema caldarium (strain ATCC 51460 / DSM 7334 / H1)</name>
    <name type="common">Treponema caldarium</name>
    <dbReference type="NCBI Taxonomy" id="744872"/>
    <lineage>
        <taxon>Bacteria</taxon>
        <taxon>Pseudomonadati</taxon>
        <taxon>Spirochaetota</taxon>
        <taxon>Spirochaetia</taxon>
        <taxon>Spirochaetales</taxon>
        <taxon>Breznakiellaceae</taxon>
        <taxon>Gracilinema</taxon>
    </lineage>
</organism>
<evidence type="ECO:0008006" key="4">
    <source>
        <dbReference type="Google" id="ProtNLM"/>
    </source>
</evidence>
<dbReference type="AlphaFoldDB" id="F8F3F3"/>
<accession>F8F3F3</accession>
<dbReference type="eggNOG" id="ENOG5032B09">
    <property type="taxonomic scope" value="Bacteria"/>
</dbReference>
<keyword evidence="1" id="KW-0812">Transmembrane</keyword>
<evidence type="ECO:0000313" key="3">
    <source>
        <dbReference type="Proteomes" id="UP000000503"/>
    </source>
</evidence>
<gene>
    <name evidence="2" type="ordered locus">Spica_1383</name>
</gene>
<dbReference type="OrthoDB" id="7168509at2"/>
<name>F8F3F3_GRAC1</name>
<keyword evidence="3" id="KW-1185">Reference proteome</keyword>
<dbReference type="EMBL" id="CP002868">
    <property type="protein sequence ID" value="AEJ19529.1"/>
    <property type="molecule type" value="Genomic_DNA"/>
</dbReference>
<proteinExistence type="predicted"/>
<dbReference type="HOGENOM" id="CLU_1057448_0_0_12"/>
<sequence length="229" mass="25525">MKSCRFFSRFLLVFYIFIISSCGLENYIYLAPVTAITAQNDSITVNLPNGDQPSLYFKGYKIYYKIYTSEKTFTSVITSANFSDINKIMASDFSKIAPYLSTDSVTSINMDVFFSSNSNGLNFYPLYVNNNNIAVLLDGTNSAFSLKKEDNGLSITITTSYTLQRSITNYPGFIYNSSDISDDSDVADLDNDTTAYVLFFIFAYGVDEYGSSIFSRPSMLGVLQLPNAS</sequence>